<dbReference type="NCBIfam" id="TIGR02436">
    <property type="entry name" value="four helix bundle protein"/>
    <property type="match status" value="2"/>
</dbReference>
<dbReference type="InterPro" id="IPR012657">
    <property type="entry name" value="23S_rRNA-intervening_sequence"/>
</dbReference>
<dbReference type="SUPFAM" id="SSF158446">
    <property type="entry name" value="IVS-encoded protein-like"/>
    <property type="match status" value="2"/>
</dbReference>
<dbReference type="PANTHER" id="PTHR38471:SF2">
    <property type="entry name" value="FOUR HELIX BUNDLE PROTEIN"/>
    <property type="match status" value="1"/>
</dbReference>
<dbReference type="InterPro" id="IPR036583">
    <property type="entry name" value="23S_rRNA_IVS_sf"/>
</dbReference>
<dbReference type="Proteomes" id="UP000256520">
    <property type="component" value="Unassembled WGS sequence"/>
</dbReference>
<dbReference type="Pfam" id="PF05635">
    <property type="entry name" value="23S_rRNA_IVP"/>
    <property type="match status" value="2"/>
</dbReference>
<sequence length="361" mass="42084">MNKVVEPIQQDYRKERERVSYSIFDIETYLKYLAEKGLIWVLKDMDDISGLEKVGIEYYLNKYRTNQIYDNLEENLNNHPSNGQPIVYPHQTIRSKKSEQEDKTKKQQQHFLEVKDVKRFIGYQQAKKLEERIYELCKSFPSFEKKHIVDQIERSSTSIKERIAMGEQRYIGEKFNQYSISIGSAKETSAWLQISLGRKYITQSQYDDLDNLANQVVSILTKTLCHLRDNEGLGMNLPNPYTPDVKKFGAYENALLLVERIYEITRHRGFWQEKTLLYGMRSCATSTVANIAEAHQLYVPVKFRFFNHAIEALSGLEGKLETALMKEIISKDSFEESIRLMESIRNVLAKRMGNLSKSLAS</sequence>
<keyword evidence="2" id="KW-1185">Reference proteome</keyword>
<name>A0A3D8PSU0_9BACI</name>
<organism evidence="1 2">
    <name type="scientific">Oceanobacillus chungangensis</name>
    <dbReference type="NCBI Taxonomy" id="1229152"/>
    <lineage>
        <taxon>Bacteria</taxon>
        <taxon>Bacillati</taxon>
        <taxon>Bacillota</taxon>
        <taxon>Bacilli</taxon>
        <taxon>Bacillales</taxon>
        <taxon>Bacillaceae</taxon>
        <taxon>Oceanobacillus</taxon>
    </lineage>
</organism>
<comment type="caution">
    <text evidence="1">The sequence shown here is derived from an EMBL/GenBank/DDBJ whole genome shotgun (WGS) entry which is preliminary data.</text>
</comment>
<dbReference type="OrthoDB" id="9798541at2"/>
<protein>
    <recommendedName>
        <fullName evidence="3">Four helix bundle protein</fullName>
    </recommendedName>
</protein>
<dbReference type="RefSeq" id="WP_115749609.1">
    <property type="nucleotide sequence ID" value="NZ_PIOD01000009.1"/>
</dbReference>
<dbReference type="Gene3D" id="1.20.1440.60">
    <property type="entry name" value="23S rRNA-intervening sequence"/>
    <property type="match status" value="2"/>
</dbReference>
<dbReference type="PANTHER" id="PTHR38471">
    <property type="entry name" value="FOUR HELIX BUNDLE PROTEIN"/>
    <property type="match status" value="1"/>
</dbReference>
<gene>
    <name evidence="1" type="ORF">CWR45_09310</name>
</gene>
<dbReference type="AlphaFoldDB" id="A0A3D8PSU0"/>
<accession>A0A3D8PSU0</accession>
<proteinExistence type="predicted"/>
<reference evidence="2" key="1">
    <citation type="submission" date="2017-11" db="EMBL/GenBank/DDBJ databases">
        <authorList>
            <person name="Zhu W."/>
        </authorList>
    </citation>
    <scope>NUCLEOTIDE SEQUENCE [LARGE SCALE GENOMIC DNA]</scope>
    <source>
        <strain evidence="2">CAU 1051</strain>
    </source>
</reference>
<evidence type="ECO:0000313" key="2">
    <source>
        <dbReference type="Proteomes" id="UP000256520"/>
    </source>
</evidence>
<evidence type="ECO:0000313" key="1">
    <source>
        <dbReference type="EMBL" id="RDW18782.1"/>
    </source>
</evidence>
<evidence type="ECO:0008006" key="3">
    <source>
        <dbReference type="Google" id="ProtNLM"/>
    </source>
</evidence>
<dbReference type="EMBL" id="PIOD01000009">
    <property type="protein sequence ID" value="RDW18782.1"/>
    <property type="molecule type" value="Genomic_DNA"/>
</dbReference>